<proteinExistence type="predicted"/>
<reference evidence="2" key="1">
    <citation type="submission" date="2016-10" db="EMBL/GenBank/DDBJ databases">
        <authorList>
            <person name="Varghese N."/>
            <person name="Submissions S."/>
        </authorList>
    </citation>
    <scope>NUCLEOTIDE SEQUENCE [LARGE SCALE GENOMIC DNA]</scope>
    <source>
        <strain evidence="2">DSM 18579</strain>
    </source>
</reference>
<dbReference type="GO" id="GO:0004519">
    <property type="term" value="F:endonuclease activity"/>
    <property type="evidence" value="ECO:0007669"/>
    <property type="project" value="UniProtKB-KW"/>
</dbReference>
<organism evidence="1 2">
    <name type="scientific">Thorsellia anophelis DSM 18579</name>
    <dbReference type="NCBI Taxonomy" id="1123402"/>
    <lineage>
        <taxon>Bacteria</taxon>
        <taxon>Pseudomonadati</taxon>
        <taxon>Pseudomonadota</taxon>
        <taxon>Gammaproteobacteria</taxon>
        <taxon>Enterobacterales</taxon>
        <taxon>Thorselliaceae</taxon>
        <taxon>Thorsellia</taxon>
    </lineage>
</organism>
<sequence>MFYLQEEFYELTPTLQNYWRAIILFGKNTACYKFALAKALFKYANSNNDIININELAKVYSYEICKHLSYYDRQTTSNSSKFLDICRLYNQNAISQTQLIDKTVQYGFKDVLDAFHIVAKEPIKKLFFLDERKTNKGIRITENLYKLHEMSNYFDLEREIEARWQLVEFAWHNKISNSIITYDNLDGSLFGTDIKKRVNLASCRDALNGYQKGVCFYCYGNINLIQASQEYADVDHFLPYTLQQKSQINNLNGIWNLVLACRDCNRGVNGKFDKIPDICYLKRLYKRNEYLITSHHPLKETLIKQTGTTPDKRKFFLQNNYNEAKLRLIQNWTTNTKGTAIF</sequence>
<dbReference type="AlphaFoldDB" id="A0A1I0DI28"/>
<dbReference type="RefSeq" id="WP_093320464.1">
    <property type="nucleotide sequence ID" value="NZ_FOHV01000016.1"/>
</dbReference>
<dbReference type="Proteomes" id="UP000242642">
    <property type="component" value="Unassembled WGS sequence"/>
</dbReference>
<dbReference type="InterPro" id="IPR003615">
    <property type="entry name" value="HNH_nuc"/>
</dbReference>
<name>A0A1I0DI28_9GAMM</name>
<dbReference type="CDD" id="cd00085">
    <property type="entry name" value="HNHc"/>
    <property type="match status" value="1"/>
</dbReference>
<dbReference type="Gene3D" id="1.10.30.50">
    <property type="match status" value="1"/>
</dbReference>
<gene>
    <name evidence="1" type="ORF">SAMN02583745_01997</name>
</gene>
<dbReference type="STRING" id="1123402.SAMN02583745_01997"/>
<keyword evidence="1" id="KW-0378">Hydrolase</keyword>
<dbReference type="OrthoDB" id="9804086at2"/>
<protein>
    <submittedName>
        <fullName evidence="1">HNH endonuclease</fullName>
    </submittedName>
</protein>
<keyword evidence="1" id="KW-0255">Endonuclease</keyword>
<evidence type="ECO:0000313" key="1">
    <source>
        <dbReference type="EMBL" id="SET31883.1"/>
    </source>
</evidence>
<keyword evidence="1" id="KW-0540">Nuclease</keyword>
<keyword evidence="2" id="KW-1185">Reference proteome</keyword>
<dbReference type="EMBL" id="FOHV01000016">
    <property type="protein sequence ID" value="SET31883.1"/>
    <property type="molecule type" value="Genomic_DNA"/>
</dbReference>
<accession>A0A1I0DI28</accession>
<evidence type="ECO:0000313" key="2">
    <source>
        <dbReference type="Proteomes" id="UP000242642"/>
    </source>
</evidence>